<evidence type="ECO:0000259" key="1">
    <source>
        <dbReference type="Pfam" id="PF04326"/>
    </source>
</evidence>
<dbReference type="Gene3D" id="3.30.950.30">
    <property type="entry name" value="Schlafen, AAA domain"/>
    <property type="match status" value="1"/>
</dbReference>
<evidence type="ECO:0000313" key="3">
    <source>
        <dbReference type="Proteomes" id="UP000774750"/>
    </source>
</evidence>
<sequence>MQNLERLINELRKLPNETPWVEFKHNNYKPEMIGQDISALANSAALHEKTCAYMLWGIDDTTHEIVGTSYNLQTLKKGNQELENWLRCLLSKNADFEFHSVPMNDVTVGVLIIYRATNQTVMFEKVDYIRVGSYTKKLNEYPTLQSQLWDRLRNSKFEERYAKENLDLNEAIRYLDYQIYFDITGIPQPTEADAIAHYMQEEEILVRQDNGLFSITNLGAILLAKRLADFPRIARKAVRVVQYSGNNRLNMLKEDTGSKGYVVGFEGLIKYISALIPTQEQISGALRESKSAYPLLAIREIVANALIHQDFSITGTGPVVEIFDNRIEVTNSGTPLVDIRRIIDNPPRSRNEKLAALMRRLRMCEELGTGWDKIVITCEMLQLPAPRIDLYEESTRVTLYAEIPFSNILLEDKLWACYLHACIRYVGGEYLTNSSLRERFGLKDSSSGTASRLIKDAVSAGYIKPLDPTTAPRYMKYVPIWA</sequence>
<dbReference type="PANTHER" id="PTHR30595:SF6">
    <property type="entry name" value="SCHLAFEN ALBA-2 DOMAIN-CONTAINING PROTEIN"/>
    <property type="match status" value="1"/>
</dbReference>
<dbReference type="Pfam" id="PF04326">
    <property type="entry name" value="SLFN_AlbA_2"/>
    <property type="match status" value="1"/>
</dbReference>
<evidence type="ECO:0000313" key="2">
    <source>
        <dbReference type="EMBL" id="MBM6921314.1"/>
    </source>
</evidence>
<dbReference type="RefSeq" id="WP_204447118.1">
    <property type="nucleotide sequence ID" value="NZ_JACJKY010000014.1"/>
</dbReference>
<dbReference type="InterPro" id="IPR007421">
    <property type="entry name" value="Schlafen_AlbA_2_dom"/>
</dbReference>
<keyword evidence="3" id="KW-1185">Reference proteome</keyword>
<dbReference type="InterPro" id="IPR038475">
    <property type="entry name" value="RecG_C_sf"/>
</dbReference>
<dbReference type="Proteomes" id="UP000774750">
    <property type="component" value="Unassembled WGS sequence"/>
</dbReference>
<gene>
    <name evidence="2" type="ORF">H6A12_09115</name>
</gene>
<dbReference type="Gene3D" id="3.30.565.60">
    <property type="match status" value="1"/>
</dbReference>
<dbReference type="PANTHER" id="PTHR30595">
    <property type="entry name" value="GLPR-RELATED TRANSCRIPTIONAL REPRESSOR"/>
    <property type="match status" value="1"/>
</dbReference>
<proteinExistence type="predicted"/>
<dbReference type="InterPro" id="IPR038461">
    <property type="entry name" value="Schlafen_AlbA_2_dom_sf"/>
</dbReference>
<dbReference type="AlphaFoldDB" id="A0A938X879"/>
<name>A0A938X879_9FIRM</name>
<reference evidence="2" key="1">
    <citation type="submission" date="2020-08" db="EMBL/GenBank/DDBJ databases">
        <authorList>
            <person name="Cejkova D."/>
            <person name="Kubasova T."/>
            <person name="Jahodarova E."/>
            <person name="Rychlik I."/>
        </authorList>
    </citation>
    <scope>NUCLEOTIDE SEQUENCE</scope>
    <source>
        <strain evidence="2">An559</strain>
    </source>
</reference>
<reference evidence="2" key="2">
    <citation type="journal article" date="2021" name="Sci. Rep.">
        <title>The distribution of antibiotic resistance genes in chicken gut microbiota commensals.</title>
        <authorList>
            <person name="Juricova H."/>
            <person name="Matiasovicova J."/>
            <person name="Kubasova T."/>
            <person name="Cejkova D."/>
            <person name="Rychlik I."/>
        </authorList>
    </citation>
    <scope>NUCLEOTIDE SEQUENCE</scope>
    <source>
        <strain evidence="2">An559</strain>
    </source>
</reference>
<organism evidence="2 3">
    <name type="scientific">Merdimmobilis hominis</name>
    <dbReference type="NCBI Taxonomy" id="2897707"/>
    <lineage>
        <taxon>Bacteria</taxon>
        <taxon>Bacillati</taxon>
        <taxon>Bacillota</taxon>
        <taxon>Clostridia</taxon>
        <taxon>Eubacteriales</taxon>
        <taxon>Oscillospiraceae</taxon>
        <taxon>Merdimmobilis</taxon>
    </lineage>
</organism>
<dbReference type="Pfam" id="PF13749">
    <property type="entry name" value="HATPase_c_4"/>
    <property type="match status" value="1"/>
</dbReference>
<accession>A0A938X879</accession>
<dbReference type="EMBL" id="JACJKY010000014">
    <property type="protein sequence ID" value="MBM6921314.1"/>
    <property type="molecule type" value="Genomic_DNA"/>
</dbReference>
<comment type="caution">
    <text evidence="2">The sequence shown here is derived from an EMBL/GenBank/DDBJ whole genome shotgun (WGS) entry which is preliminary data.</text>
</comment>
<feature type="domain" description="Schlafen AlbA-2" evidence="1">
    <location>
        <begin position="17"/>
        <end position="139"/>
    </location>
</feature>
<protein>
    <submittedName>
        <fullName evidence="2">DNA binding domain-containing protein</fullName>
    </submittedName>
</protein>